<evidence type="ECO:0000256" key="1">
    <source>
        <dbReference type="SAM" id="MobiDB-lite"/>
    </source>
</evidence>
<proteinExistence type="predicted"/>
<dbReference type="SUPFAM" id="SSF51338">
    <property type="entry name" value="Composite domain of metallo-dependent hydrolases"/>
    <property type="match status" value="1"/>
</dbReference>
<sequence>MDIETESGKIVRIAQSGSQGADQTAKRVDGHGKFVVPGYNNMHAHALGPDDPSGDLALMLAEGVTGFRQMSGSDAMLQERREHRLPLTQYAPGLLVMPGAVLTPFNAGSPDEARREVTKQKAEGADFIKVALVSPEVFWATLKAASEAGLPVVGHLQPGVDPFRASRDGFHAIEHLGPGDPIWIACSSNRDALFAESAAHPAMKAPPFKIPFLETIVMRRLKKVLINPAAFAEPAEVARLQRALDSYDADRCKAMAEEFARQQVWSVPTLVRLRTQQLADDPAYFSDPTLHYMPQANIDRWKDVTKSFNALPAPMLATYHATYARNLTLTKLLSDSGVLMLAGTDSGELAGPGMTLQQEFVELARAGLTPLKILQMTTVLPARFLNRERSMGLVAAGYDANLVLLDANPLESAANLGKVAGVVRAGFYYSARDLQALRDRVAKTHGILGQAEPGR</sequence>
<evidence type="ECO:0000313" key="4">
    <source>
        <dbReference type="Proteomes" id="UP000549617"/>
    </source>
</evidence>
<dbReference type="Pfam" id="PF01979">
    <property type="entry name" value="Amidohydro_1"/>
    <property type="match status" value="1"/>
</dbReference>
<dbReference type="AlphaFoldDB" id="A0A7W9AG33"/>
<comment type="caution">
    <text evidence="3">The sequence shown here is derived from an EMBL/GenBank/DDBJ whole genome shotgun (WGS) entry which is preliminary data.</text>
</comment>
<evidence type="ECO:0000259" key="2">
    <source>
        <dbReference type="Pfam" id="PF01979"/>
    </source>
</evidence>
<dbReference type="InterPro" id="IPR011059">
    <property type="entry name" value="Metal-dep_hydrolase_composite"/>
</dbReference>
<dbReference type="InterPro" id="IPR051781">
    <property type="entry name" value="Metallo-dep_Hydrolase"/>
</dbReference>
<dbReference type="Proteomes" id="UP000549617">
    <property type="component" value="Unassembled WGS sequence"/>
</dbReference>
<keyword evidence="3" id="KW-0378">Hydrolase</keyword>
<feature type="region of interest" description="Disordered" evidence="1">
    <location>
        <begin position="1"/>
        <end position="27"/>
    </location>
</feature>
<dbReference type="InterPro" id="IPR006680">
    <property type="entry name" value="Amidohydro-rel"/>
</dbReference>
<dbReference type="Gene3D" id="3.20.20.140">
    <property type="entry name" value="Metal-dependent hydrolases"/>
    <property type="match status" value="1"/>
</dbReference>
<dbReference type="Gene3D" id="3.40.50.10910">
    <property type="entry name" value="Amidohydrolase"/>
    <property type="match status" value="1"/>
</dbReference>
<dbReference type="PANTHER" id="PTHR43135:SF3">
    <property type="entry name" value="ALPHA-D-RIBOSE 1-METHYLPHOSPHONATE 5-TRIPHOSPHATE DIPHOSPHATASE"/>
    <property type="match status" value="1"/>
</dbReference>
<evidence type="ECO:0000313" key="3">
    <source>
        <dbReference type="EMBL" id="MBB5684851.1"/>
    </source>
</evidence>
<dbReference type="RefSeq" id="WP_184015522.1">
    <property type="nucleotide sequence ID" value="NZ_JACIJC010000001.1"/>
</dbReference>
<protein>
    <submittedName>
        <fullName evidence="3">Imidazolonepropionase-like amidohydrolase</fullName>
    </submittedName>
</protein>
<dbReference type="SUPFAM" id="SSF51556">
    <property type="entry name" value="Metallo-dependent hydrolases"/>
    <property type="match status" value="1"/>
</dbReference>
<gene>
    <name evidence="3" type="ORF">FHS49_000842</name>
</gene>
<dbReference type="Gene3D" id="3.30.110.90">
    <property type="entry name" value="Amidohydrolase"/>
    <property type="match status" value="1"/>
</dbReference>
<dbReference type="EMBL" id="JACIJC010000001">
    <property type="protein sequence ID" value="MBB5684851.1"/>
    <property type="molecule type" value="Genomic_DNA"/>
</dbReference>
<organism evidence="3 4">
    <name type="scientific">Sphingobium boeckii</name>
    <dbReference type="NCBI Taxonomy" id="1082345"/>
    <lineage>
        <taxon>Bacteria</taxon>
        <taxon>Pseudomonadati</taxon>
        <taxon>Pseudomonadota</taxon>
        <taxon>Alphaproteobacteria</taxon>
        <taxon>Sphingomonadales</taxon>
        <taxon>Sphingomonadaceae</taxon>
        <taxon>Sphingobium</taxon>
    </lineage>
</organism>
<dbReference type="Gene3D" id="2.30.40.10">
    <property type="entry name" value="Urease, subunit C, domain 1"/>
    <property type="match status" value="2"/>
</dbReference>
<feature type="domain" description="Amidohydrolase-related" evidence="2">
    <location>
        <begin position="329"/>
        <end position="426"/>
    </location>
</feature>
<dbReference type="PANTHER" id="PTHR43135">
    <property type="entry name" value="ALPHA-D-RIBOSE 1-METHYLPHOSPHONATE 5-TRIPHOSPHATE DIPHOSPHATASE"/>
    <property type="match status" value="1"/>
</dbReference>
<keyword evidence="4" id="KW-1185">Reference proteome</keyword>
<dbReference type="GO" id="GO:0016810">
    <property type="term" value="F:hydrolase activity, acting on carbon-nitrogen (but not peptide) bonds"/>
    <property type="evidence" value="ECO:0007669"/>
    <property type="project" value="InterPro"/>
</dbReference>
<accession>A0A7W9AG33</accession>
<dbReference type="InterPro" id="IPR032466">
    <property type="entry name" value="Metal_Hydrolase"/>
</dbReference>
<name>A0A7W9AG33_9SPHN</name>
<reference evidence="3 4" key="1">
    <citation type="submission" date="2020-08" db="EMBL/GenBank/DDBJ databases">
        <title>Genomic Encyclopedia of Type Strains, Phase IV (KMG-IV): sequencing the most valuable type-strain genomes for metagenomic binning, comparative biology and taxonomic classification.</title>
        <authorList>
            <person name="Goeker M."/>
        </authorList>
    </citation>
    <scope>NUCLEOTIDE SEQUENCE [LARGE SCALE GENOMIC DNA]</scope>
    <source>
        <strain evidence="3 4">DSM 25079</strain>
    </source>
</reference>